<dbReference type="GO" id="GO:0005829">
    <property type="term" value="C:cytosol"/>
    <property type="evidence" value="ECO:0007669"/>
    <property type="project" value="TreeGrafter"/>
</dbReference>
<keyword evidence="4 7" id="KW-0408">Iron</keyword>
<keyword evidence="1 7" id="KW-0479">Metal-binding</keyword>
<dbReference type="OrthoDB" id="9809679at2"/>
<dbReference type="HAMAP" id="MF_02040">
    <property type="entry name" value="Mrp_NBP35"/>
    <property type="match status" value="1"/>
</dbReference>
<sequence length="349" mass="37059">MTLLEKVSKILGVSDCDNRVEMLPASAITLEATKVYLQVPFLDPHWNEQLVLKTQSKIAALGLSLTIETDIPAFQTQKSTASVPGVKNIIAISSGKGGVGKSTVTVNLALALVKLGAKVGILDADIYGPSMPIMLGQAEARPGSHDGKTMEPITAHGVVANSIGFLVPKDDATVWRGPMASKALSQIIRETQWGQLDYLIVDMPPGTGDIQLTMSQQVPLTAAVVVTTPQNIALADASKGISMFEKVSIPVLGVIENMSSHVCNQCGHEEAIFSSGGGQTLASERTLPCLAQLPLHIQYRQDTDNGLPTVSAEPESVLSQHYLSLASRLTVEMAKTLHAQPQVIAVKQL</sequence>
<comment type="function">
    <text evidence="7">Binds and transfers iron-sulfur (Fe-S) clusters to target apoproteins. Can hydrolyze ATP.</text>
</comment>
<dbReference type="CDD" id="cd02037">
    <property type="entry name" value="Mrp_NBP35"/>
    <property type="match status" value="1"/>
</dbReference>
<reference evidence="8 9" key="2">
    <citation type="submission" date="2019-01" db="EMBL/GenBank/DDBJ databases">
        <title>Motilimonas pumilus sp. nov., isolated from the gut of sea cucumber (Apostichopus japonicus).</title>
        <authorList>
            <person name="Wang F.-Q."/>
            <person name="Ren L.-H."/>
            <person name="Lin Y.-W."/>
            <person name="Sun G.-H."/>
            <person name="Du Z.-J."/>
            <person name="Zhao J.-X."/>
            <person name="Liu X.-J."/>
            <person name="Liu L.-J."/>
        </authorList>
    </citation>
    <scope>NUCLEOTIDE SEQUENCE [LARGE SCALE GENOMIC DNA]</scope>
    <source>
        <strain evidence="8 9">PLHSC7-2</strain>
    </source>
</reference>
<dbReference type="EMBL" id="QZCH01000019">
    <property type="protein sequence ID" value="RJG42237.1"/>
    <property type="molecule type" value="Genomic_DNA"/>
</dbReference>
<dbReference type="GO" id="GO:0140663">
    <property type="term" value="F:ATP-dependent FeS chaperone activity"/>
    <property type="evidence" value="ECO:0007669"/>
    <property type="project" value="InterPro"/>
</dbReference>
<dbReference type="GO" id="GO:0046872">
    <property type="term" value="F:metal ion binding"/>
    <property type="evidence" value="ECO:0007669"/>
    <property type="project" value="UniProtKB-KW"/>
</dbReference>
<dbReference type="PROSITE" id="PS01215">
    <property type="entry name" value="MRP"/>
    <property type="match status" value="1"/>
</dbReference>
<dbReference type="SUPFAM" id="SSF52540">
    <property type="entry name" value="P-loop containing nucleoside triphosphate hydrolases"/>
    <property type="match status" value="1"/>
</dbReference>
<evidence type="ECO:0000313" key="9">
    <source>
        <dbReference type="Proteomes" id="UP000283255"/>
    </source>
</evidence>
<dbReference type="NCBIfam" id="NF008669">
    <property type="entry name" value="PRK11670.1"/>
    <property type="match status" value="1"/>
</dbReference>
<feature type="binding site" evidence="7">
    <location>
        <begin position="95"/>
        <end position="102"/>
    </location>
    <ligand>
        <name>ATP</name>
        <dbReference type="ChEBI" id="CHEBI:30616"/>
    </ligand>
</feature>
<dbReference type="Pfam" id="PF10609">
    <property type="entry name" value="ParA"/>
    <property type="match status" value="1"/>
</dbReference>
<keyword evidence="3 7" id="KW-0067">ATP-binding</keyword>
<protein>
    <recommendedName>
        <fullName evidence="7">Iron-sulfur cluster carrier protein</fullName>
    </recommendedName>
</protein>
<comment type="similarity">
    <text evidence="6 7">Belongs to the Mrp/NBP35 ATP-binding proteins family.</text>
</comment>
<dbReference type="InterPro" id="IPR027417">
    <property type="entry name" value="P-loop_NTPase"/>
</dbReference>
<comment type="caution">
    <text evidence="8">The sequence shown here is derived from an EMBL/GenBank/DDBJ whole genome shotgun (WGS) entry which is preliminary data.</text>
</comment>
<dbReference type="FunFam" id="3.40.50.300:FF:000418">
    <property type="entry name" value="Iron-sulfur cluster carrier protein"/>
    <property type="match status" value="1"/>
</dbReference>
<evidence type="ECO:0000256" key="1">
    <source>
        <dbReference type="ARBA" id="ARBA00022723"/>
    </source>
</evidence>
<dbReference type="PANTHER" id="PTHR42961">
    <property type="entry name" value="IRON-SULFUR PROTEIN NUBPL"/>
    <property type="match status" value="1"/>
</dbReference>
<evidence type="ECO:0000256" key="3">
    <source>
        <dbReference type="ARBA" id="ARBA00022840"/>
    </source>
</evidence>
<gene>
    <name evidence="8" type="primary">apbC</name>
    <name evidence="8" type="ORF">D1Z90_14135</name>
</gene>
<proteinExistence type="inferred from homology"/>
<dbReference type="AlphaFoldDB" id="A0A418YCH7"/>
<keyword evidence="7" id="KW-0378">Hydrolase</keyword>
<dbReference type="RefSeq" id="WP_119911428.1">
    <property type="nucleotide sequence ID" value="NZ_QZCH01000019.1"/>
</dbReference>
<dbReference type="InterPro" id="IPR044304">
    <property type="entry name" value="NUBPL-like"/>
</dbReference>
<dbReference type="Proteomes" id="UP000283255">
    <property type="component" value="Unassembled WGS sequence"/>
</dbReference>
<dbReference type="InterPro" id="IPR019591">
    <property type="entry name" value="Mrp/NBP35_ATP-bd"/>
</dbReference>
<reference evidence="8 9" key="1">
    <citation type="submission" date="2018-09" db="EMBL/GenBank/DDBJ databases">
        <authorList>
            <person name="Wang F."/>
        </authorList>
    </citation>
    <scope>NUCLEOTIDE SEQUENCE [LARGE SCALE GENOMIC DNA]</scope>
    <source>
        <strain evidence="8 9">PLHSC7-2</strain>
    </source>
</reference>
<keyword evidence="5 7" id="KW-0411">Iron-sulfur</keyword>
<dbReference type="PANTHER" id="PTHR42961:SF2">
    <property type="entry name" value="IRON-SULFUR PROTEIN NUBPL"/>
    <property type="match status" value="1"/>
</dbReference>
<comment type="subunit">
    <text evidence="7">Homodimer.</text>
</comment>
<dbReference type="GO" id="GO:0016226">
    <property type="term" value="P:iron-sulfur cluster assembly"/>
    <property type="evidence" value="ECO:0007669"/>
    <property type="project" value="InterPro"/>
</dbReference>
<keyword evidence="2 7" id="KW-0547">Nucleotide-binding</keyword>
<dbReference type="GO" id="GO:0051539">
    <property type="term" value="F:4 iron, 4 sulfur cluster binding"/>
    <property type="evidence" value="ECO:0007669"/>
    <property type="project" value="TreeGrafter"/>
</dbReference>
<name>A0A418YCH7_9GAMM</name>
<evidence type="ECO:0000256" key="2">
    <source>
        <dbReference type="ARBA" id="ARBA00022741"/>
    </source>
</evidence>
<dbReference type="GO" id="GO:0016887">
    <property type="term" value="F:ATP hydrolysis activity"/>
    <property type="evidence" value="ECO:0007669"/>
    <property type="project" value="UniProtKB-UniRule"/>
</dbReference>
<evidence type="ECO:0000256" key="7">
    <source>
        <dbReference type="HAMAP-Rule" id="MF_02040"/>
    </source>
</evidence>
<evidence type="ECO:0000256" key="6">
    <source>
        <dbReference type="ARBA" id="ARBA00024036"/>
    </source>
</evidence>
<evidence type="ECO:0000313" key="8">
    <source>
        <dbReference type="EMBL" id="RJG42237.1"/>
    </source>
</evidence>
<keyword evidence="9" id="KW-1185">Reference proteome</keyword>
<dbReference type="GO" id="GO:0005524">
    <property type="term" value="F:ATP binding"/>
    <property type="evidence" value="ECO:0007669"/>
    <property type="project" value="UniProtKB-UniRule"/>
</dbReference>
<dbReference type="InterPro" id="IPR033756">
    <property type="entry name" value="YlxH/NBP35"/>
</dbReference>
<organism evidence="8 9">
    <name type="scientific">Motilimonas pumila</name>
    <dbReference type="NCBI Taxonomy" id="2303987"/>
    <lineage>
        <taxon>Bacteria</taxon>
        <taxon>Pseudomonadati</taxon>
        <taxon>Pseudomonadota</taxon>
        <taxon>Gammaproteobacteria</taxon>
        <taxon>Alteromonadales</taxon>
        <taxon>Alteromonadales genera incertae sedis</taxon>
        <taxon>Motilimonas</taxon>
    </lineage>
</organism>
<dbReference type="InterPro" id="IPR000808">
    <property type="entry name" value="Mrp-like_CS"/>
</dbReference>
<evidence type="ECO:0000256" key="4">
    <source>
        <dbReference type="ARBA" id="ARBA00023004"/>
    </source>
</evidence>
<accession>A0A418YCH7</accession>
<evidence type="ECO:0000256" key="5">
    <source>
        <dbReference type="ARBA" id="ARBA00023014"/>
    </source>
</evidence>
<dbReference type="Gene3D" id="3.40.50.300">
    <property type="entry name" value="P-loop containing nucleotide triphosphate hydrolases"/>
    <property type="match status" value="1"/>
</dbReference>